<gene>
    <name evidence="3" type="ORF">JT362_28935</name>
</gene>
<evidence type="ECO:0000313" key="3">
    <source>
        <dbReference type="EMBL" id="MCT2587157.1"/>
    </source>
</evidence>
<reference evidence="3 4" key="1">
    <citation type="submission" date="2021-02" db="EMBL/GenBank/DDBJ databases">
        <title>Actinophytocola xerophila sp. nov., isolated from soil of cotton cropping field.</title>
        <authorList>
            <person name="Huang R."/>
            <person name="Chen X."/>
            <person name="Ge X."/>
            <person name="Liu W."/>
        </authorList>
    </citation>
    <scope>NUCLEOTIDE SEQUENCE [LARGE SCALE GENOMIC DNA]</scope>
    <source>
        <strain evidence="3 4">S1-96</strain>
    </source>
</reference>
<dbReference type="InterPro" id="IPR039365">
    <property type="entry name" value="IS701-like"/>
</dbReference>
<accession>A0ABT2JH01</accession>
<protein>
    <submittedName>
        <fullName evidence="3">IS701 family transposase</fullName>
    </submittedName>
</protein>
<dbReference type="Pfam" id="PF13546">
    <property type="entry name" value="DDE_5"/>
    <property type="match status" value="1"/>
</dbReference>
<dbReference type="PANTHER" id="PTHR33627:SF1">
    <property type="entry name" value="TRANSPOSASE"/>
    <property type="match status" value="1"/>
</dbReference>
<comment type="caution">
    <text evidence="3">The sequence shown here is derived from an EMBL/GenBank/DDBJ whole genome shotgun (WGS) entry which is preliminary data.</text>
</comment>
<dbReference type="InterPro" id="IPR038721">
    <property type="entry name" value="IS701-like_DDE_dom"/>
</dbReference>
<sequence length="439" mass="49029">MHGHISHRFVRAEPRERARTYLRGILDPVGRRNGWQLAARVGEEHPDGMQRLLSTARWNADRVRDDVRDFVLGYAGDRNAVLVVDEWRFAKKGRRSVGVHLARSSGSRRTENVQTGLFCTYVAQRGSYLIDRELFLPATWIGDTGLRRSARIPDGLPYRTVAELAGGMVTRAIAAQVPARWVAADVSVIDLPLRRFLERNPMWFLIGVRTDERLPMVVGDHRGRHSAETVAALLDGDAWATRGASQVRQWSAHEWARVRLPVARPGSGVRWLLLRRDPGTGENLHAYLCQAGPATTLPDLVEIALLLQRNRYVLASACTGAGLDEYEVRHWVGWYRYTTLALAAHNCLALAGSRNDTAETVSIPAARDPQARSRLPRPEPRTDTEEEPCPTPVRPSTRSVPCATRCASTSNSARSTVPARRGRSPWLVFPSGRSRGWAR</sequence>
<dbReference type="NCBIfam" id="NF033540">
    <property type="entry name" value="transpos_IS701"/>
    <property type="match status" value="1"/>
</dbReference>
<feature type="compositionally biased region" description="Polar residues" evidence="1">
    <location>
        <begin position="406"/>
        <end position="415"/>
    </location>
</feature>
<dbReference type="PANTHER" id="PTHR33627">
    <property type="entry name" value="TRANSPOSASE"/>
    <property type="match status" value="1"/>
</dbReference>
<evidence type="ECO:0000259" key="2">
    <source>
        <dbReference type="Pfam" id="PF13546"/>
    </source>
</evidence>
<dbReference type="EMBL" id="JAFFZE010000023">
    <property type="protein sequence ID" value="MCT2587157.1"/>
    <property type="molecule type" value="Genomic_DNA"/>
</dbReference>
<name>A0ABT2JH01_9PSEU</name>
<evidence type="ECO:0000256" key="1">
    <source>
        <dbReference type="SAM" id="MobiDB-lite"/>
    </source>
</evidence>
<dbReference type="Proteomes" id="UP001156441">
    <property type="component" value="Unassembled WGS sequence"/>
</dbReference>
<feature type="region of interest" description="Disordered" evidence="1">
    <location>
        <begin position="360"/>
        <end position="439"/>
    </location>
</feature>
<keyword evidence="4" id="KW-1185">Reference proteome</keyword>
<organism evidence="3 4">
    <name type="scientific">Actinophytocola gossypii</name>
    <dbReference type="NCBI Taxonomy" id="2812003"/>
    <lineage>
        <taxon>Bacteria</taxon>
        <taxon>Bacillati</taxon>
        <taxon>Actinomycetota</taxon>
        <taxon>Actinomycetes</taxon>
        <taxon>Pseudonocardiales</taxon>
        <taxon>Pseudonocardiaceae</taxon>
    </lineage>
</organism>
<feature type="domain" description="Transposase IS701-like DDE" evidence="2">
    <location>
        <begin position="9"/>
        <end position="214"/>
    </location>
</feature>
<proteinExistence type="predicted"/>
<evidence type="ECO:0000313" key="4">
    <source>
        <dbReference type="Proteomes" id="UP001156441"/>
    </source>
</evidence>